<gene>
    <name evidence="12" type="ORF">KXV57_004087</name>
</gene>
<accession>A0A9P8NKS4</accession>
<dbReference type="Proteomes" id="UP000813423">
    <property type="component" value="Unassembled WGS sequence"/>
</dbReference>
<feature type="transmembrane region" description="Helical" evidence="10">
    <location>
        <begin position="479"/>
        <end position="500"/>
    </location>
</feature>
<dbReference type="Pfam" id="PF00106">
    <property type="entry name" value="adh_short"/>
    <property type="match status" value="1"/>
</dbReference>
<dbReference type="PANTHER" id="PTHR22950:SF678">
    <property type="entry name" value="VACUOLAR AMINO ACID TRANSPORTER 5-RELATED"/>
    <property type="match status" value="1"/>
</dbReference>
<dbReference type="GO" id="GO:0005313">
    <property type="term" value="F:L-glutamate transmembrane transporter activity"/>
    <property type="evidence" value="ECO:0007669"/>
    <property type="project" value="EnsemblFungi"/>
</dbReference>
<dbReference type="Pfam" id="PF01490">
    <property type="entry name" value="Aa_trans"/>
    <property type="match status" value="1"/>
</dbReference>
<dbReference type="GO" id="GO:0000329">
    <property type="term" value="C:fungal-type vacuole membrane"/>
    <property type="evidence" value="ECO:0007669"/>
    <property type="project" value="EnsemblFungi"/>
</dbReference>
<feature type="transmembrane region" description="Helical" evidence="10">
    <location>
        <begin position="742"/>
        <end position="766"/>
    </location>
</feature>
<evidence type="ECO:0000256" key="5">
    <source>
        <dbReference type="ARBA" id="ARBA00022692"/>
    </source>
</evidence>
<comment type="subcellular location">
    <subcellularLocation>
        <location evidence="1">Vacuole membrane</location>
        <topology evidence="1">Multi-pass membrane protein</topology>
    </subcellularLocation>
</comment>
<keyword evidence="3" id="KW-0813">Transport</keyword>
<dbReference type="AlphaFoldDB" id="A0A9P8NKS4"/>
<feature type="transmembrane region" description="Helical" evidence="10">
    <location>
        <begin position="446"/>
        <end position="467"/>
    </location>
</feature>
<keyword evidence="5 10" id="KW-0812">Transmembrane</keyword>
<dbReference type="EMBL" id="JAIBSC010000026">
    <property type="protein sequence ID" value="KAH1907597.1"/>
    <property type="molecule type" value="Genomic_DNA"/>
</dbReference>
<evidence type="ECO:0000256" key="9">
    <source>
        <dbReference type="ARBA" id="ARBA00023136"/>
    </source>
</evidence>
<dbReference type="InterPro" id="IPR002347">
    <property type="entry name" value="SDR_fam"/>
</dbReference>
<feature type="domain" description="Amino acid transporter transmembrane" evidence="11">
    <location>
        <begin position="308"/>
        <end position="692"/>
    </location>
</feature>
<proteinExistence type="inferred from homology"/>
<protein>
    <recommendedName>
        <fullName evidence="11">Amino acid transporter transmembrane domain-containing protein</fullName>
    </recommendedName>
</protein>
<dbReference type="GO" id="GO:0090514">
    <property type="term" value="P:L-tyrosine transmembrane import into vacuole"/>
    <property type="evidence" value="ECO:0007669"/>
    <property type="project" value="EnsemblFungi"/>
</dbReference>
<dbReference type="PROSITE" id="PS00061">
    <property type="entry name" value="ADH_SHORT"/>
    <property type="match status" value="1"/>
</dbReference>
<organism evidence="12 13">
    <name type="scientific">Aspergillus fumigatus</name>
    <name type="common">Neosartorya fumigata</name>
    <dbReference type="NCBI Taxonomy" id="746128"/>
    <lineage>
        <taxon>Eukaryota</taxon>
        <taxon>Fungi</taxon>
        <taxon>Dikarya</taxon>
        <taxon>Ascomycota</taxon>
        <taxon>Pezizomycotina</taxon>
        <taxon>Eurotiomycetes</taxon>
        <taxon>Eurotiomycetidae</taxon>
        <taxon>Eurotiales</taxon>
        <taxon>Aspergillaceae</taxon>
        <taxon>Aspergillus</taxon>
        <taxon>Aspergillus subgen. Fumigati</taxon>
    </lineage>
</organism>
<dbReference type="PANTHER" id="PTHR22950">
    <property type="entry name" value="AMINO ACID TRANSPORTER"/>
    <property type="match status" value="1"/>
</dbReference>
<keyword evidence="9 10" id="KW-0472">Membrane</keyword>
<evidence type="ECO:0000256" key="2">
    <source>
        <dbReference type="ARBA" id="ARBA00008066"/>
    </source>
</evidence>
<evidence type="ECO:0000256" key="4">
    <source>
        <dbReference type="ARBA" id="ARBA00022554"/>
    </source>
</evidence>
<comment type="caution">
    <text evidence="12">The sequence shown here is derived from an EMBL/GenBank/DDBJ whole genome shotgun (WGS) entry which is preliminary data.</text>
</comment>
<dbReference type="GO" id="GO:0090515">
    <property type="term" value="P:L-glutamate transmembrane import into vacuole"/>
    <property type="evidence" value="ECO:0007669"/>
    <property type="project" value="EnsemblFungi"/>
</dbReference>
<feature type="transmembrane region" description="Helical" evidence="10">
    <location>
        <begin position="369"/>
        <end position="396"/>
    </location>
</feature>
<evidence type="ECO:0000256" key="10">
    <source>
        <dbReference type="SAM" id="Phobius"/>
    </source>
</evidence>
<keyword evidence="8 10" id="KW-1133">Transmembrane helix</keyword>
<sequence length="768" mass="83567">MAFSVKGKSAVVTGAGSGINLCFAKLLLENGCNVLIADLALRPEAQEVVNYYSSQPSRPNRAVFQKTDVVDWEQLERMFEVAVREFGDVDIVCPGAGIYEPHWSNFWRPPGAPESRDPRDGGRYALLDINLTHPIRTTQLAISHFLRNRSSKRPKHIIHISSIAGQSPALAAPIYVATKHAINGLVRSLAKLDSKFGIRVTAVAPGVIKTPLWTDHPEKLKMVDDKADEWVTPEEVAEVMLALIQQDSVSEIIGDKSGQGTQFPVQGGTILEVSKSVRAVSPFNDPGPAGRRGNTVSDMAKVEDENRVSTVIGAGVLAMPLAISRMGMALGICVILWSGMTAGLGLYLQARCAQYLDRGSSSFFALSQLTYPNAAVVFDAAIAIKCFGVGVSYLIIIGDLMPDVVQGFVGTTPAYDFLVDRHFWVTAFMLIVIPLSYLRRLDSLKYTSIAALVSMGYLVILVVYHFVKGDTMDERGPVRLIHWAGPVPALSSLPVIVFAFTCHQNMFSILNEISNNSHFRVTGVVLASIGSSAATYILVAITGYLSFGDNVGGNIVSMYPPGVWATVGRAAIVMLVMFSYPLQCHPCRASIDAVLRWRPKPAAGNDNLPHHHPLLGPRGHRAPEPMSDLRFSLITTTILILSYIVAMTVSSLEAVLAYVGSTGSTSISFILPGLFYYKISSPDSPTHQRLMKEDDEAVDNILSDDDNSDENGIEGGQNLPLTDSAILRLTNRHWRRGLLRKLSLALVVYGILVMIVCLIVNTFFVASQ</sequence>
<dbReference type="InterPro" id="IPR013057">
    <property type="entry name" value="AA_transpt_TM"/>
</dbReference>
<dbReference type="GO" id="GO:0090516">
    <property type="term" value="P:L-serine transmembrane import into vacuole"/>
    <property type="evidence" value="ECO:0007669"/>
    <property type="project" value="EnsemblFungi"/>
</dbReference>
<dbReference type="GO" id="GO:0090517">
    <property type="term" value="P:L-lysine transmembrane import into vacuole"/>
    <property type="evidence" value="ECO:0007669"/>
    <property type="project" value="EnsemblFungi"/>
</dbReference>
<comment type="similarity">
    <text evidence="2">Belongs to the amino acid/polyamine transporter 2 family.</text>
</comment>
<evidence type="ECO:0000256" key="8">
    <source>
        <dbReference type="ARBA" id="ARBA00022989"/>
    </source>
</evidence>
<dbReference type="GO" id="GO:0015189">
    <property type="term" value="F:L-lysine transmembrane transporter activity"/>
    <property type="evidence" value="ECO:0007669"/>
    <property type="project" value="EnsemblFungi"/>
</dbReference>
<keyword evidence="7" id="KW-0029">Amino-acid transport</keyword>
<feature type="transmembrane region" description="Helical" evidence="10">
    <location>
        <begin position="326"/>
        <end position="348"/>
    </location>
</feature>
<evidence type="ECO:0000256" key="3">
    <source>
        <dbReference type="ARBA" id="ARBA00022448"/>
    </source>
</evidence>
<evidence type="ECO:0000256" key="6">
    <source>
        <dbReference type="ARBA" id="ARBA00022857"/>
    </source>
</evidence>
<dbReference type="GO" id="GO:0090513">
    <property type="term" value="P:L-histidine transmembrane import into vacuole"/>
    <property type="evidence" value="ECO:0007669"/>
    <property type="project" value="EnsemblFungi"/>
</dbReference>
<dbReference type="GO" id="GO:0061459">
    <property type="term" value="F:L-arginine transmembrane transporter activity"/>
    <property type="evidence" value="ECO:0007669"/>
    <property type="project" value="EnsemblFungi"/>
</dbReference>
<name>A0A9P8NKS4_ASPFM</name>
<dbReference type="SUPFAM" id="SSF51735">
    <property type="entry name" value="NAD(P)-binding Rossmann-fold domains"/>
    <property type="match status" value="1"/>
</dbReference>
<feature type="transmembrane region" description="Helical" evidence="10">
    <location>
        <begin position="655"/>
        <end position="677"/>
    </location>
</feature>
<feature type="transmembrane region" description="Helical" evidence="10">
    <location>
        <begin position="422"/>
        <end position="439"/>
    </location>
</feature>
<reference evidence="12" key="1">
    <citation type="submission" date="2021-08" db="EMBL/GenBank/DDBJ databases">
        <title>Global Aspergillus fumigatus from environmental and clinical sources.</title>
        <authorList>
            <person name="Barber A."/>
            <person name="Sae-Ong T."/>
        </authorList>
    </citation>
    <scope>NUCLEOTIDE SEQUENCE</scope>
    <source>
        <strain evidence="12">NRZ-2016-071</strain>
    </source>
</reference>
<dbReference type="GO" id="GO:0005302">
    <property type="term" value="F:L-tyrosine transmembrane transporter activity"/>
    <property type="evidence" value="ECO:0007669"/>
    <property type="project" value="EnsemblFungi"/>
</dbReference>
<feature type="transmembrane region" description="Helical" evidence="10">
    <location>
        <begin position="521"/>
        <end position="547"/>
    </location>
</feature>
<evidence type="ECO:0000256" key="1">
    <source>
        <dbReference type="ARBA" id="ARBA00004128"/>
    </source>
</evidence>
<dbReference type="GO" id="GO:0044550">
    <property type="term" value="P:secondary metabolite biosynthetic process"/>
    <property type="evidence" value="ECO:0007669"/>
    <property type="project" value="UniProtKB-ARBA"/>
</dbReference>
<dbReference type="GO" id="GO:0090518">
    <property type="term" value="P:L-arginine transmembrane import into vacuole"/>
    <property type="evidence" value="ECO:0007669"/>
    <property type="project" value="EnsemblFungi"/>
</dbReference>
<dbReference type="Gene3D" id="3.40.50.720">
    <property type="entry name" value="NAD(P)-binding Rossmann-like Domain"/>
    <property type="match status" value="1"/>
</dbReference>
<dbReference type="GO" id="GO:0005290">
    <property type="term" value="F:L-histidine transmembrane transporter activity"/>
    <property type="evidence" value="ECO:0007669"/>
    <property type="project" value="EnsemblFungi"/>
</dbReference>
<evidence type="ECO:0000313" key="12">
    <source>
        <dbReference type="EMBL" id="KAH1907597.1"/>
    </source>
</evidence>
<feature type="transmembrane region" description="Helical" evidence="10">
    <location>
        <begin position="559"/>
        <end position="580"/>
    </location>
</feature>
<keyword evidence="4" id="KW-0926">Vacuole</keyword>
<keyword evidence="6" id="KW-0521">NADP</keyword>
<evidence type="ECO:0000256" key="7">
    <source>
        <dbReference type="ARBA" id="ARBA00022970"/>
    </source>
</evidence>
<dbReference type="GO" id="GO:0015194">
    <property type="term" value="F:L-serine transmembrane transporter activity"/>
    <property type="evidence" value="ECO:0007669"/>
    <property type="project" value="EnsemblFungi"/>
</dbReference>
<dbReference type="PRINTS" id="PR00081">
    <property type="entry name" value="GDHRDH"/>
</dbReference>
<evidence type="ECO:0000313" key="13">
    <source>
        <dbReference type="Proteomes" id="UP000813423"/>
    </source>
</evidence>
<dbReference type="InterPro" id="IPR036291">
    <property type="entry name" value="NAD(P)-bd_dom_sf"/>
</dbReference>
<evidence type="ECO:0000259" key="11">
    <source>
        <dbReference type="Pfam" id="PF01490"/>
    </source>
</evidence>
<dbReference type="InterPro" id="IPR020904">
    <property type="entry name" value="Sc_DH/Rdtase_CS"/>
</dbReference>
<feature type="transmembrane region" description="Helical" evidence="10">
    <location>
        <begin position="631"/>
        <end position="649"/>
    </location>
</feature>
<dbReference type="FunFam" id="3.40.50.720:FF:000643">
    <property type="entry name" value="Short chain dehydrogenase/reductase family oxidoreductase, putative"/>
    <property type="match status" value="1"/>
</dbReference>